<dbReference type="InterPro" id="IPR050781">
    <property type="entry name" value="CWC22_splicing_factor"/>
</dbReference>
<dbReference type="SMART" id="SM00544">
    <property type="entry name" value="MA3"/>
    <property type="match status" value="1"/>
</dbReference>
<feature type="compositionally biased region" description="Basic residues" evidence="5">
    <location>
        <begin position="83"/>
        <end position="95"/>
    </location>
</feature>
<dbReference type="PANTHER" id="PTHR18034">
    <property type="entry name" value="CELL CYCLE CONTROL PROTEIN CWF22-RELATED"/>
    <property type="match status" value="1"/>
</dbReference>
<dbReference type="Pfam" id="PF02847">
    <property type="entry name" value="MA3"/>
    <property type="match status" value="1"/>
</dbReference>
<protein>
    <submittedName>
        <fullName evidence="8">Nucleolar MIF4G domain-containing protein 1-like isoform X1</fullName>
    </submittedName>
</protein>
<dbReference type="KEGG" id="aplc:110983819"/>
<sequence>MTRPTFRTVGTVRACQPCTTMSHHNGTMKSSSTRGGSSRSCRHITGPPNLRRIRKMILRMDGKNRRKSTMNTSRTNRQEISRKEKRKMKKVRGKAYHAKKLNAGNLQKDSFQGNLKVLGKNREKNKRKKRNRALKLREEQAVARREEELALANKEDERTIKKLENNMNFRKKIKKNALPFALKADGLDYLLDVVNQDYNEMIADEAVDCQDNPHSDLDAYSEASSDSNNESGCDSDQHASVSFKKQLTRIESHQCCRTSESTDNEELDIHVDEAGMDEAEQLEKCTDAHVESKLQGQKTSNPQKRKHTHIEKDGSNVHQDSLAPQKSSAVKMDPYGNVVDEHQRKSTESYIPPQKRAKMMGCNQERHQQLGRLQKQLKGLINRLSESNIQSISGQIEELYLTNSRNDMNQLLTELVLDSCVGQLLSGDRLVMEHIMLIAVLNASIGTEVGAHFIETLARRFADLYSQGENYGDGKQCDNVILLFTHLYNFRVIHCTLMYDIIRKLADNFTERDIEMLLLILKNTGLMLRKDDPEALKEIILQIQTKAKTCPEEFQRQSRVKFMLETIYAVRNNNVRKIPNYDPDQLQRMKKTLKAMIKAKGHTDSETTLRISLEHLLSVEERGRWWIIGSSWSSNKPKPVQQHSSSEKQVVIDTPSNTVVELFRQQRMNTELRKAIFSIVMTAEDYLDGYEKILHLSLKSGQEREVVHVIINCCLQESVYNPYYAHLGTKLCQHDRKYKMAFQFAFWDKFKILSEFSSRNLALLISQMLLFRAISISVLKVIEFADIDKTTVHFLRQTLRSLLLSPSQKSVMAVFSSVTSLQKLQSFRESLRLFLLHFLLSKKNTSKTADLQVESKLRERVQQANQILAEDCSATF</sequence>
<keyword evidence="7" id="KW-1185">Reference proteome</keyword>
<evidence type="ECO:0000256" key="5">
    <source>
        <dbReference type="SAM" id="MobiDB-lite"/>
    </source>
</evidence>
<name>A0A8B7Z282_ACAPL</name>
<evidence type="ECO:0000256" key="4">
    <source>
        <dbReference type="SAM" id="Coils"/>
    </source>
</evidence>
<evidence type="ECO:0000256" key="1">
    <source>
        <dbReference type="ARBA" id="ARBA00004604"/>
    </source>
</evidence>
<dbReference type="Proteomes" id="UP000694845">
    <property type="component" value="Unplaced"/>
</dbReference>
<dbReference type="GO" id="GO:0003723">
    <property type="term" value="F:RNA binding"/>
    <property type="evidence" value="ECO:0007669"/>
    <property type="project" value="InterPro"/>
</dbReference>
<evidence type="ECO:0000313" key="7">
    <source>
        <dbReference type="Proteomes" id="UP000694845"/>
    </source>
</evidence>
<dbReference type="SMART" id="SM00543">
    <property type="entry name" value="MIF4G"/>
    <property type="match status" value="1"/>
</dbReference>
<feature type="coiled-coil region" evidence="4">
    <location>
        <begin position="135"/>
        <end position="166"/>
    </location>
</feature>
<feature type="region of interest" description="Disordered" evidence="5">
    <location>
        <begin position="64"/>
        <end position="95"/>
    </location>
</feature>
<comment type="subcellular location">
    <subcellularLocation>
        <location evidence="1">Nucleus</location>
        <location evidence="1">Nucleolus</location>
    </subcellularLocation>
</comment>
<dbReference type="GO" id="GO:0042274">
    <property type="term" value="P:ribosomal small subunit biogenesis"/>
    <property type="evidence" value="ECO:0007669"/>
    <property type="project" value="TreeGrafter"/>
</dbReference>
<dbReference type="OrthoDB" id="10260961at2759"/>
<evidence type="ECO:0000256" key="3">
    <source>
        <dbReference type="ARBA" id="ARBA00023242"/>
    </source>
</evidence>
<organism evidence="7 8">
    <name type="scientific">Acanthaster planci</name>
    <name type="common">Crown-of-thorns starfish</name>
    <dbReference type="NCBI Taxonomy" id="133434"/>
    <lineage>
        <taxon>Eukaryota</taxon>
        <taxon>Metazoa</taxon>
        <taxon>Echinodermata</taxon>
        <taxon>Eleutherozoa</taxon>
        <taxon>Asterozoa</taxon>
        <taxon>Asteroidea</taxon>
        <taxon>Valvatacea</taxon>
        <taxon>Valvatida</taxon>
        <taxon>Acanthasteridae</taxon>
        <taxon>Acanthaster</taxon>
    </lineage>
</organism>
<dbReference type="GeneID" id="110983819"/>
<evidence type="ECO:0000259" key="6">
    <source>
        <dbReference type="PROSITE" id="PS51366"/>
    </source>
</evidence>
<evidence type="ECO:0000256" key="2">
    <source>
        <dbReference type="ARBA" id="ARBA00006856"/>
    </source>
</evidence>
<keyword evidence="3" id="KW-0539">Nucleus</keyword>
<dbReference type="AlphaFoldDB" id="A0A8B7Z282"/>
<reference evidence="8" key="1">
    <citation type="submission" date="2025-08" db="UniProtKB">
        <authorList>
            <consortium name="RefSeq"/>
        </authorList>
    </citation>
    <scope>IDENTIFICATION</scope>
</reference>
<accession>A0A8B7Z282</accession>
<dbReference type="FunFam" id="1.25.40.180:FF:000032">
    <property type="entry name" value="Nucleolar MIF4G domain-containing protein 1"/>
    <property type="match status" value="1"/>
</dbReference>
<feature type="region of interest" description="Disordered" evidence="5">
    <location>
        <begin position="22"/>
        <end position="47"/>
    </location>
</feature>
<dbReference type="InterPro" id="IPR003891">
    <property type="entry name" value="Initiation_fac_eIF4g_MI"/>
</dbReference>
<comment type="similarity">
    <text evidence="2">Belongs to the CWC22 family.</text>
</comment>
<feature type="compositionally biased region" description="Polar residues" evidence="5">
    <location>
        <begin position="316"/>
        <end position="327"/>
    </location>
</feature>
<feature type="domain" description="MI" evidence="6">
    <location>
        <begin position="671"/>
        <end position="789"/>
    </location>
</feature>
<evidence type="ECO:0000313" key="8">
    <source>
        <dbReference type="RefSeq" id="XP_022099082.1"/>
    </source>
</evidence>
<dbReference type="PANTHER" id="PTHR18034:SF4">
    <property type="entry name" value="NUCLEOLAR MIF4G DOMAIN-CONTAINING PROTEIN 1"/>
    <property type="match status" value="1"/>
</dbReference>
<dbReference type="SUPFAM" id="SSF48371">
    <property type="entry name" value="ARM repeat"/>
    <property type="match status" value="1"/>
</dbReference>
<feature type="region of interest" description="Disordered" evidence="5">
    <location>
        <begin position="290"/>
        <end position="327"/>
    </location>
</feature>
<dbReference type="InterPro" id="IPR016024">
    <property type="entry name" value="ARM-type_fold"/>
</dbReference>
<feature type="compositionally biased region" description="Polar residues" evidence="5">
    <location>
        <begin position="222"/>
        <end position="237"/>
    </location>
</feature>
<feature type="compositionally biased region" description="Low complexity" evidence="5">
    <location>
        <begin position="30"/>
        <end position="39"/>
    </location>
</feature>
<dbReference type="Pfam" id="PF02854">
    <property type="entry name" value="MIF4G"/>
    <property type="match status" value="1"/>
</dbReference>
<dbReference type="GO" id="GO:0005730">
    <property type="term" value="C:nucleolus"/>
    <property type="evidence" value="ECO:0007669"/>
    <property type="project" value="UniProtKB-SubCell"/>
</dbReference>
<feature type="region of interest" description="Disordered" evidence="5">
    <location>
        <begin position="213"/>
        <end position="237"/>
    </location>
</feature>
<dbReference type="PROSITE" id="PS51366">
    <property type="entry name" value="MI"/>
    <property type="match status" value="1"/>
</dbReference>
<keyword evidence="4" id="KW-0175">Coiled coil</keyword>
<dbReference type="Gene3D" id="1.25.40.180">
    <property type="match status" value="1"/>
</dbReference>
<dbReference type="RefSeq" id="XP_022099082.1">
    <property type="nucleotide sequence ID" value="XM_022243390.1"/>
</dbReference>
<proteinExistence type="inferred from homology"/>
<gene>
    <name evidence="8" type="primary">LOC110983819</name>
</gene>
<dbReference type="InterPro" id="IPR003890">
    <property type="entry name" value="MIF4G-like_typ-3"/>
</dbReference>